<accession>A0A0A8Z7F8</accession>
<name>A0A0A8Z7F8_ARUDO</name>
<protein>
    <submittedName>
        <fullName evidence="1">Uncharacterized protein</fullName>
    </submittedName>
</protein>
<organism evidence="1">
    <name type="scientific">Arundo donax</name>
    <name type="common">Giant reed</name>
    <name type="synonym">Donax arundinaceus</name>
    <dbReference type="NCBI Taxonomy" id="35708"/>
    <lineage>
        <taxon>Eukaryota</taxon>
        <taxon>Viridiplantae</taxon>
        <taxon>Streptophyta</taxon>
        <taxon>Embryophyta</taxon>
        <taxon>Tracheophyta</taxon>
        <taxon>Spermatophyta</taxon>
        <taxon>Magnoliopsida</taxon>
        <taxon>Liliopsida</taxon>
        <taxon>Poales</taxon>
        <taxon>Poaceae</taxon>
        <taxon>PACMAD clade</taxon>
        <taxon>Arundinoideae</taxon>
        <taxon>Arundineae</taxon>
        <taxon>Arundo</taxon>
    </lineage>
</organism>
<sequence length="42" mass="4662">MVAELQWSTQLFEVSTVAESSVCSGESSNSTFKTMVQQLIMF</sequence>
<reference evidence="1" key="1">
    <citation type="submission" date="2014-09" db="EMBL/GenBank/DDBJ databases">
        <authorList>
            <person name="Magalhaes I.L.F."/>
            <person name="Oliveira U."/>
            <person name="Santos F.R."/>
            <person name="Vidigal T.H.D.A."/>
            <person name="Brescovit A.D."/>
            <person name="Santos A.J."/>
        </authorList>
    </citation>
    <scope>NUCLEOTIDE SEQUENCE</scope>
    <source>
        <tissue evidence="1">Shoot tissue taken approximately 20 cm above the soil surface</tissue>
    </source>
</reference>
<evidence type="ECO:0000313" key="1">
    <source>
        <dbReference type="EMBL" id="JAD32660.1"/>
    </source>
</evidence>
<reference evidence="1" key="2">
    <citation type="journal article" date="2015" name="Data Brief">
        <title>Shoot transcriptome of the giant reed, Arundo donax.</title>
        <authorList>
            <person name="Barrero R.A."/>
            <person name="Guerrero F.D."/>
            <person name="Moolhuijzen P."/>
            <person name="Goolsby J.A."/>
            <person name="Tidwell J."/>
            <person name="Bellgard S.E."/>
            <person name="Bellgard M.I."/>
        </authorList>
    </citation>
    <scope>NUCLEOTIDE SEQUENCE</scope>
    <source>
        <tissue evidence="1">Shoot tissue taken approximately 20 cm above the soil surface</tissue>
    </source>
</reference>
<dbReference type="EMBL" id="GBRH01265235">
    <property type="protein sequence ID" value="JAD32660.1"/>
    <property type="molecule type" value="Transcribed_RNA"/>
</dbReference>
<dbReference type="AlphaFoldDB" id="A0A0A8Z7F8"/>
<proteinExistence type="predicted"/>